<dbReference type="Proteomes" id="UP000028042">
    <property type="component" value="Unassembled WGS sequence"/>
</dbReference>
<keyword evidence="5" id="KW-1185">Reference proteome</keyword>
<gene>
    <name evidence="2" type="ORF">CLPA_c18870</name>
    <name evidence="3" type="ORF">CP6013_01293</name>
</gene>
<dbReference type="RefSeq" id="WP_003444139.1">
    <property type="nucleotide sequence ID" value="NZ_ANZB01000004.1"/>
</dbReference>
<accession>A0A0H3J4P7</accession>
<reference evidence="3 4" key="3">
    <citation type="journal article" name="Genome Announc.">
        <title>Improved Draft Genome Sequence of Clostridium pasteurianum Strain ATCC 6013 (DSM 525) Using a Hybrid Next-Generation Sequencing Approach.</title>
        <authorList>
            <person name="Pyne M.E."/>
            <person name="Utturkar S."/>
            <person name="Brown S.D."/>
            <person name="Moo-Young M."/>
            <person name="Chung D.A."/>
            <person name="Chou C.P."/>
        </authorList>
    </citation>
    <scope>NUCLEOTIDE SEQUENCE [LARGE SCALE GENOMIC DNA]</scope>
    <source>
        <strain evidence="3 4">ATCC 6013</strain>
    </source>
</reference>
<name>A0A0H3J4P7_CLOPA</name>
<evidence type="ECO:0000313" key="5">
    <source>
        <dbReference type="Proteomes" id="UP000030905"/>
    </source>
</evidence>
<protein>
    <submittedName>
        <fullName evidence="2">Uncharacterized protein</fullName>
    </submittedName>
</protein>
<keyword evidence="1" id="KW-1133">Transmembrane helix</keyword>
<reference evidence="3" key="2">
    <citation type="submission" date="2015-10" db="EMBL/GenBank/DDBJ databases">
        <title>Improved Draft Genome Sequence of Clostridium pasteurianum Strain ATCC 6013 (DSM 525) Using a Hybrid Next-Generation Sequencing Approach.</title>
        <authorList>
            <person name="Pyne M.E."/>
            <person name="Utturkar S.M."/>
            <person name="Brown S.D."/>
            <person name="Moo-Young M."/>
            <person name="Chung D.A."/>
            <person name="Chou P.C."/>
        </authorList>
    </citation>
    <scope>NUCLEOTIDE SEQUENCE</scope>
    <source>
        <strain evidence="3">ATCC 6013</strain>
    </source>
</reference>
<feature type="transmembrane region" description="Helical" evidence="1">
    <location>
        <begin position="20"/>
        <end position="41"/>
    </location>
</feature>
<sequence length="154" mass="18337">MEYNFLPYSYRERRNKKKTYILNIVIIILIIIASILIYRIINLYSETKKLKESIKEINYSKMSSKIITSTDNNSDIFKNTKDFFQYAGERFKIENLIVEGKIINANIVLSTKDDYEEAVRYIENNSYWNIIKLSSIEKEAEDIFKFQVSMEVKK</sequence>
<evidence type="ECO:0000313" key="4">
    <source>
        <dbReference type="Proteomes" id="UP000028042"/>
    </source>
</evidence>
<dbReference type="GeneID" id="93074045"/>
<dbReference type="KEGG" id="cpae:CPAST_c18870"/>
<dbReference type="Proteomes" id="UP000030905">
    <property type="component" value="Chromosome"/>
</dbReference>
<dbReference type="KEGG" id="cpat:CLPA_c18870"/>
<evidence type="ECO:0000313" key="3">
    <source>
        <dbReference type="EMBL" id="KRU12046.1"/>
    </source>
</evidence>
<dbReference type="EMBL" id="JPGY02000001">
    <property type="protein sequence ID" value="KRU12046.1"/>
    <property type="molecule type" value="Genomic_DNA"/>
</dbReference>
<proteinExistence type="predicted"/>
<dbReference type="eggNOG" id="ENOG503283H">
    <property type="taxonomic scope" value="Bacteria"/>
</dbReference>
<organism evidence="2 5">
    <name type="scientific">Clostridium pasteurianum DSM 525 = ATCC 6013</name>
    <dbReference type="NCBI Taxonomy" id="1262449"/>
    <lineage>
        <taxon>Bacteria</taxon>
        <taxon>Bacillati</taxon>
        <taxon>Bacillota</taxon>
        <taxon>Clostridia</taxon>
        <taxon>Eubacteriales</taxon>
        <taxon>Clostridiaceae</taxon>
        <taxon>Clostridium</taxon>
    </lineage>
</organism>
<reference evidence="2 5" key="1">
    <citation type="journal article" date="2015" name="Genome Announc.">
        <title>Complete Genome Sequence of the Nitrogen-Fixing and Solvent-Producing Clostridium pasteurianum DSM 525.</title>
        <authorList>
            <person name="Poehlein A."/>
            <person name="Grosse-Honebrink A."/>
            <person name="Zhang Y."/>
            <person name="Minton N.P."/>
            <person name="Daniel R."/>
        </authorList>
    </citation>
    <scope>NUCLEOTIDE SEQUENCE [LARGE SCALE GENOMIC DNA]</scope>
    <source>
        <strain evidence="2">DSM 525</strain>
        <strain evidence="5">DSM 525 / ATCC 6013</strain>
    </source>
</reference>
<evidence type="ECO:0000256" key="1">
    <source>
        <dbReference type="SAM" id="Phobius"/>
    </source>
</evidence>
<dbReference type="PATRIC" id="fig|1262449.3.peg.1726"/>
<dbReference type="AlphaFoldDB" id="A0A0H3J4P7"/>
<keyword evidence="1" id="KW-0472">Membrane</keyword>
<evidence type="ECO:0000313" key="2">
    <source>
        <dbReference type="EMBL" id="AJA51945.1"/>
    </source>
</evidence>
<keyword evidence="1" id="KW-0812">Transmembrane</keyword>
<dbReference type="EMBL" id="CP009268">
    <property type="protein sequence ID" value="AJA51945.1"/>
    <property type="molecule type" value="Genomic_DNA"/>
</dbReference>